<dbReference type="EMBL" id="JAINUG010000170">
    <property type="protein sequence ID" value="KAJ8390398.1"/>
    <property type="molecule type" value="Genomic_DNA"/>
</dbReference>
<name>A0AAD7RU76_9TELE</name>
<reference evidence="1" key="1">
    <citation type="journal article" date="2023" name="Science">
        <title>Genome structures resolve the early diversification of teleost fishes.</title>
        <authorList>
            <person name="Parey E."/>
            <person name="Louis A."/>
            <person name="Montfort J."/>
            <person name="Bouchez O."/>
            <person name="Roques C."/>
            <person name="Iampietro C."/>
            <person name="Lluch J."/>
            <person name="Castinel A."/>
            <person name="Donnadieu C."/>
            <person name="Desvignes T."/>
            <person name="Floi Bucao C."/>
            <person name="Jouanno E."/>
            <person name="Wen M."/>
            <person name="Mejri S."/>
            <person name="Dirks R."/>
            <person name="Jansen H."/>
            <person name="Henkel C."/>
            <person name="Chen W.J."/>
            <person name="Zahm M."/>
            <person name="Cabau C."/>
            <person name="Klopp C."/>
            <person name="Thompson A.W."/>
            <person name="Robinson-Rechavi M."/>
            <person name="Braasch I."/>
            <person name="Lecointre G."/>
            <person name="Bobe J."/>
            <person name="Postlethwait J.H."/>
            <person name="Berthelot C."/>
            <person name="Roest Crollius H."/>
            <person name="Guiguen Y."/>
        </authorList>
    </citation>
    <scope>NUCLEOTIDE SEQUENCE</scope>
    <source>
        <strain evidence="1">NC1722</strain>
    </source>
</reference>
<keyword evidence="2" id="KW-1185">Reference proteome</keyword>
<accession>A0AAD7RU76</accession>
<dbReference type="Proteomes" id="UP001221898">
    <property type="component" value="Unassembled WGS sequence"/>
</dbReference>
<dbReference type="AlphaFoldDB" id="A0AAD7RU76"/>
<protein>
    <submittedName>
        <fullName evidence="1">Uncharacterized protein</fullName>
    </submittedName>
</protein>
<comment type="caution">
    <text evidence="1">The sequence shown here is derived from an EMBL/GenBank/DDBJ whole genome shotgun (WGS) entry which is preliminary data.</text>
</comment>
<gene>
    <name evidence="1" type="ORF">AAFF_G00107920</name>
</gene>
<proteinExistence type="predicted"/>
<sequence>MALIYIHMSSKVTRPSRARTRSATYAVKAALRVSSSGQEEPLFWAIGHTVDTLSSRQPSSFLGSCLPKG</sequence>
<evidence type="ECO:0000313" key="1">
    <source>
        <dbReference type="EMBL" id="KAJ8390398.1"/>
    </source>
</evidence>
<evidence type="ECO:0000313" key="2">
    <source>
        <dbReference type="Proteomes" id="UP001221898"/>
    </source>
</evidence>
<organism evidence="1 2">
    <name type="scientific">Aldrovandia affinis</name>
    <dbReference type="NCBI Taxonomy" id="143900"/>
    <lineage>
        <taxon>Eukaryota</taxon>
        <taxon>Metazoa</taxon>
        <taxon>Chordata</taxon>
        <taxon>Craniata</taxon>
        <taxon>Vertebrata</taxon>
        <taxon>Euteleostomi</taxon>
        <taxon>Actinopterygii</taxon>
        <taxon>Neopterygii</taxon>
        <taxon>Teleostei</taxon>
        <taxon>Notacanthiformes</taxon>
        <taxon>Halosauridae</taxon>
        <taxon>Aldrovandia</taxon>
    </lineage>
</organism>